<keyword evidence="2" id="KW-1185">Reference proteome</keyword>
<proteinExistence type="predicted"/>
<dbReference type="Proteomes" id="UP000185746">
    <property type="component" value="Chromosome"/>
</dbReference>
<evidence type="ECO:0000313" key="1">
    <source>
        <dbReference type="EMBL" id="AOV07143.1"/>
    </source>
</evidence>
<protein>
    <submittedName>
        <fullName evidence="1">Uncharacterized protein</fullName>
    </submittedName>
</protein>
<dbReference type="AlphaFoldDB" id="A0A1D8JEN2"/>
<dbReference type="KEGG" id="surl:BI350_06045"/>
<dbReference type="EMBL" id="CP017560">
    <property type="protein sequence ID" value="AOV07143.1"/>
    <property type="molecule type" value="Genomic_DNA"/>
</dbReference>
<dbReference type="RefSeq" id="WP_075527273.1">
    <property type="nucleotide sequence ID" value="NZ_CP017560.1"/>
</dbReference>
<gene>
    <name evidence="1" type="ORF">BI350_06045</name>
</gene>
<evidence type="ECO:0000313" key="2">
    <source>
        <dbReference type="Proteomes" id="UP000185746"/>
    </source>
</evidence>
<name>A0A1D8JEN2_9BACL</name>
<accession>A0A1D8JEN2</accession>
<organism evidence="1 2">
    <name type="scientific">Sporosarcina ureilytica</name>
    <dbReference type="NCBI Taxonomy" id="298596"/>
    <lineage>
        <taxon>Bacteria</taxon>
        <taxon>Bacillati</taxon>
        <taxon>Bacillota</taxon>
        <taxon>Bacilli</taxon>
        <taxon>Bacillales</taxon>
        <taxon>Caryophanaceae</taxon>
        <taxon>Sporosarcina</taxon>
    </lineage>
</organism>
<sequence>MKFRAILLLALMIGGAYMMFQSFQVYEEKEFTEILHSMDAPFNSLIFTKPSVDGQGIDSWIVDEQEEIDTLLKFLQNYHVRKLKPEEINVYDDINHFSISLQDENGSELSIMLSEDLIIQDSVLYYEVVDGPLDIDWLLAFFISNQ</sequence>
<reference evidence="1 2" key="1">
    <citation type="submission" date="2016-09" db="EMBL/GenBank/DDBJ databases">
        <title>Complete genome sequence of the Lysinibacillus sphaericus LMG 22257, a specie of Bacillus with ureolytic activity that can effectively biodeposit calcium carbonate.</title>
        <authorList>
            <person name="Yan W."/>
        </authorList>
    </citation>
    <scope>NUCLEOTIDE SEQUENCE [LARGE SCALE GENOMIC DNA]</scope>
    <source>
        <strain evidence="1 2">LMG 22257</strain>
    </source>
</reference>